<feature type="domain" description="Peptidase C-terminal archaeal/bacterial" evidence="2">
    <location>
        <begin position="461"/>
        <end position="528"/>
    </location>
</feature>
<keyword evidence="1" id="KW-0812">Transmembrane</keyword>
<evidence type="ECO:0000259" key="2">
    <source>
        <dbReference type="Pfam" id="PF04151"/>
    </source>
</evidence>
<feature type="transmembrane region" description="Helical" evidence="1">
    <location>
        <begin position="24"/>
        <end position="47"/>
    </location>
</feature>
<dbReference type="Proteomes" id="UP001221189">
    <property type="component" value="Unassembled WGS sequence"/>
</dbReference>
<keyword evidence="1" id="KW-1133">Transmembrane helix</keyword>
<sequence length="561" mass="58110">MSQQPTRQPNAFKSLQVQLRKAPLWARTLTGTAVIALVGGVTLSVVAEPQREAVQLAQAAAPSSPAIALPLASAKADAAPAVPAPAVQTAALAAPAPQAIKGFELPADFIPANSEGSTENAPFGRIKLAALSNGQQAIDGLGGDLPAVAAWYGKSPEELTTLLRSDNTVFVDTRGRLLFIDAGAGKADASLKDAHTHHVSDANMGVTEAGDKATIGVPSTGGAPFPLDQTFALHSRSSASRIIYLNFKGEGAKPAFDLDKLPRSFSAVEQAMIQKIWLRVAEDYASFDVDITTEAPSSVVGKTGVTILITSETSASGGYAYLNSFAAFRASPAPAFCFQNNLANAEKPIAECLSHELGHTLGLHHQSTSAQTYYGGTGSGDTGWAPIMGVSYYKNLTQWAKGEYAGATNTEDAYAVMKKQGLPARVDDHGNTTATASAMLLSQANGLANLSRTGVIETPTDVDVFSFVAGAGAISLTVAPSNWSGNLDVALELRDASGKTVATANTLDKLDANISAKLATAGTYYLFVKGAGKGDPKTTGYSNYGSIGQYSISGTAPLKLK</sequence>
<evidence type="ECO:0000313" key="4">
    <source>
        <dbReference type="Proteomes" id="UP001221189"/>
    </source>
</evidence>
<dbReference type="InterPro" id="IPR024079">
    <property type="entry name" value="MetalloPept_cat_dom_sf"/>
</dbReference>
<proteinExistence type="predicted"/>
<reference evidence="3 4" key="1">
    <citation type="submission" date="2022-10" db="EMBL/GenBank/DDBJ databases">
        <title>Paucibacter sp. hw1 Genome sequencing.</title>
        <authorList>
            <person name="Park S."/>
        </authorList>
    </citation>
    <scope>NUCLEOTIDE SEQUENCE [LARGE SCALE GENOMIC DNA]</scope>
    <source>
        <strain evidence="4">hw1</strain>
    </source>
</reference>
<protein>
    <submittedName>
        <fullName evidence="3">Pre-peptidase C-terminal domain-containing protein</fullName>
    </submittedName>
</protein>
<dbReference type="InterPro" id="IPR007280">
    <property type="entry name" value="Peptidase_C_arc/bac"/>
</dbReference>
<dbReference type="RefSeq" id="WP_273600443.1">
    <property type="nucleotide sequence ID" value="NZ_JAQQXT010000006.1"/>
</dbReference>
<dbReference type="Gene3D" id="2.60.120.380">
    <property type="match status" value="1"/>
</dbReference>
<dbReference type="Gene3D" id="3.40.390.10">
    <property type="entry name" value="Collagenase (Catalytic Domain)"/>
    <property type="match status" value="1"/>
</dbReference>
<evidence type="ECO:0000256" key="1">
    <source>
        <dbReference type="SAM" id="Phobius"/>
    </source>
</evidence>
<keyword evidence="4" id="KW-1185">Reference proteome</keyword>
<comment type="caution">
    <text evidence="3">The sequence shown here is derived from an EMBL/GenBank/DDBJ whole genome shotgun (WGS) entry which is preliminary data.</text>
</comment>
<accession>A0ABT5KHE1</accession>
<evidence type="ECO:0000313" key="3">
    <source>
        <dbReference type="EMBL" id="MDC8772231.1"/>
    </source>
</evidence>
<gene>
    <name evidence="3" type="ORF">PRZ03_11670</name>
</gene>
<name>A0ABT5KHE1_9BURK</name>
<organism evidence="3 4">
    <name type="scientific">Roseateles albus</name>
    <dbReference type="NCBI Taxonomy" id="2987525"/>
    <lineage>
        <taxon>Bacteria</taxon>
        <taxon>Pseudomonadati</taxon>
        <taxon>Pseudomonadota</taxon>
        <taxon>Betaproteobacteria</taxon>
        <taxon>Burkholderiales</taxon>
        <taxon>Sphaerotilaceae</taxon>
        <taxon>Roseateles</taxon>
    </lineage>
</organism>
<keyword evidence="1" id="KW-0472">Membrane</keyword>
<dbReference type="Pfam" id="PF04151">
    <property type="entry name" value="PPC"/>
    <property type="match status" value="1"/>
</dbReference>
<dbReference type="EMBL" id="JAQQXT010000006">
    <property type="protein sequence ID" value="MDC8772231.1"/>
    <property type="molecule type" value="Genomic_DNA"/>
</dbReference>